<proteinExistence type="predicted"/>
<name>A0AAU7TAA5_9ACTN</name>
<evidence type="ECO:0000313" key="1">
    <source>
        <dbReference type="EMBL" id="XBV23613.1"/>
    </source>
</evidence>
<accession>A0AAU7TAA5</accession>
<sequence length="126" mass="13922">MRGLDDVIVADGDEVAPDLMLRALTAGELVYPNGATQIFDAVGGTTYVENGRPTRGEWYVDEEGRFGSFWPPDYRADYALHWIVEDGIIAGLRFTDRAGTRYDGHYRARTAASAHPGATERRTGNK</sequence>
<dbReference type="RefSeq" id="WP_350276444.1">
    <property type="nucleotide sequence ID" value="NZ_CP158165.1"/>
</dbReference>
<protein>
    <submittedName>
        <fullName evidence="1">Uncharacterized protein</fullName>
    </submittedName>
</protein>
<organism evidence="1">
    <name type="scientific">Kribbella sp. HUAS MG21</name>
    <dbReference type="NCBI Taxonomy" id="3160966"/>
    <lineage>
        <taxon>Bacteria</taxon>
        <taxon>Bacillati</taxon>
        <taxon>Actinomycetota</taxon>
        <taxon>Actinomycetes</taxon>
        <taxon>Propionibacteriales</taxon>
        <taxon>Kribbellaceae</taxon>
        <taxon>Kribbella</taxon>
    </lineage>
</organism>
<reference evidence="1" key="1">
    <citation type="submission" date="2024-06" db="EMBL/GenBank/DDBJ databases">
        <title>Kribbella sp. strain HUAS MG21 genome sequences.</title>
        <authorList>
            <person name="Mo P."/>
        </authorList>
    </citation>
    <scope>NUCLEOTIDE SEQUENCE</scope>
    <source>
        <strain evidence="1">HUAS MG21</strain>
    </source>
</reference>
<dbReference type="EMBL" id="CP158165">
    <property type="protein sequence ID" value="XBV23613.1"/>
    <property type="molecule type" value="Genomic_DNA"/>
</dbReference>
<dbReference type="AlphaFoldDB" id="A0AAU7TAA5"/>
<gene>
    <name evidence="1" type="ORF">ABN611_34215</name>
</gene>